<sequence length="376" mass="39582">MAGNQKGLSIQVIVGILLVLALFLGWLGYQPGTLLNEYARGLGLTLLGVALVVYLTDSLGHRREQQLMTYLEDQRKAQEDAQLAREGQLAKTQLIREIASGDAGLATRAIRELDSKGWLTDGTLANTHLASANLKGANLGWVNLSGAFLSRINLQGADVSYGNFSGANMSDALLGRANLDLADMTETDLRGADISLGSLNETNLTGAALEGAILSGAAMVEANLTKAQGERVALNGANLERANLVEANLAYANMERATLIGANLGWANLGKVNLEKANLSEANLSGANLDDARLHGANLSGAFLFGARVSLKALSTAKTLANATMPDGTKYEDWIRRQSGEYVAPTPAAPPAPISSATYGVAESPLDYVPTAEEIF</sequence>
<evidence type="ECO:0008006" key="4">
    <source>
        <dbReference type="Google" id="ProtNLM"/>
    </source>
</evidence>
<feature type="transmembrane region" description="Helical" evidence="1">
    <location>
        <begin position="7"/>
        <end position="26"/>
    </location>
</feature>
<evidence type="ECO:0000313" key="2">
    <source>
        <dbReference type="EMBL" id="CUS05164.2"/>
    </source>
</evidence>
<reference evidence="2" key="1">
    <citation type="submission" date="2016-01" db="EMBL/GenBank/DDBJ databases">
        <authorList>
            <person name="Mcilroy J.S."/>
            <person name="Karst M S."/>
            <person name="Albertsen M."/>
        </authorList>
    </citation>
    <scope>NUCLEOTIDE SEQUENCE</scope>
    <source>
        <strain evidence="2">Cfx-K</strain>
    </source>
</reference>
<dbReference type="Gene3D" id="2.160.20.80">
    <property type="entry name" value="E3 ubiquitin-protein ligase SopA"/>
    <property type="match status" value="2"/>
</dbReference>
<dbReference type="PANTHER" id="PTHR14136">
    <property type="entry name" value="BTB_POZ DOMAIN-CONTAINING PROTEIN KCTD9"/>
    <property type="match status" value="1"/>
</dbReference>
<dbReference type="SUPFAM" id="SSF141571">
    <property type="entry name" value="Pentapeptide repeat-like"/>
    <property type="match status" value="2"/>
</dbReference>
<dbReference type="AlphaFoldDB" id="A0A160T5H1"/>
<dbReference type="InterPro" id="IPR051082">
    <property type="entry name" value="Pentapeptide-BTB/POZ_domain"/>
</dbReference>
<name>A0A160T5H1_9CHLR</name>
<keyword evidence="1" id="KW-1133">Transmembrane helix</keyword>
<feature type="transmembrane region" description="Helical" evidence="1">
    <location>
        <begin position="38"/>
        <end position="56"/>
    </location>
</feature>
<dbReference type="EMBL" id="LN890655">
    <property type="protein sequence ID" value="CUS05164.2"/>
    <property type="molecule type" value="Genomic_DNA"/>
</dbReference>
<dbReference type="InterPro" id="IPR001646">
    <property type="entry name" value="5peptide_repeat"/>
</dbReference>
<dbReference type="PANTHER" id="PTHR14136:SF17">
    <property type="entry name" value="BTB_POZ DOMAIN-CONTAINING PROTEIN KCTD9"/>
    <property type="match status" value="1"/>
</dbReference>
<evidence type="ECO:0000256" key="1">
    <source>
        <dbReference type="SAM" id="Phobius"/>
    </source>
</evidence>
<evidence type="ECO:0000313" key="3">
    <source>
        <dbReference type="Proteomes" id="UP000215027"/>
    </source>
</evidence>
<keyword evidence="3" id="KW-1185">Reference proteome</keyword>
<accession>A0A160T5H1</accession>
<gene>
    <name evidence="2" type="ORF">CFX0092_A3286</name>
</gene>
<dbReference type="Pfam" id="PF00805">
    <property type="entry name" value="Pentapeptide"/>
    <property type="match status" value="3"/>
</dbReference>
<dbReference type="KEGG" id="pbf:CFX0092_A3286"/>
<dbReference type="RefSeq" id="WP_095044412.1">
    <property type="nucleotide sequence ID" value="NZ_LN890655.1"/>
</dbReference>
<proteinExistence type="predicted"/>
<organism evidence="2 3">
    <name type="scientific">Candidatus Promineifilum breve</name>
    <dbReference type="NCBI Taxonomy" id="1806508"/>
    <lineage>
        <taxon>Bacteria</taxon>
        <taxon>Bacillati</taxon>
        <taxon>Chloroflexota</taxon>
        <taxon>Ardenticatenia</taxon>
        <taxon>Candidatus Promineifilales</taxon>
        <taxon>Candidatus Promineifilaceae</taxon>
        <taxon>Candidatus Promineifilum</taxon>
    </lineage>
</organism>
<protein>
    <recommendedName>
        <fullName evidence="4">Pentapeptide repeat protein</fullName>
    </recommendedName>
</protein>
<keyword evidence="1" id="KW-0812">Transmembrane</keyword>
<dbReference type="Proteomes" id="UP000215027">
    <property type="component" value="Chromosome I"/>
</dbReference>
<keyword evidence="1" id="KW-0472">Membrane</keyword>
<dbReference type="OrthoDB" id="518112at2"/>